<organism evidence="2">
    <name type="scientific">Chaetoceros debilis</name>
    <dbReference type="NCBI Taxonomy" id="122233"/>
    <lineage>
        <taxon>Eukaryota</taxon>
        <taxon>Sar</taxon>
        <taxon>Stramenopiles</taxon>
        <taxon>Ochrophyta</taxon>
        <taxon>Bacillariophyta</taxon>
        <taxon>Coscinodiscophyceae</taxon>
        <taxon>Chaetocerotophycidae</taxon>
        <taxon>Chaetocerotales</taxon>
        <taxon>Chaetocerotaceae</taxon>
        <taxon>Chaetoceros</taxon>
    </lineage>
</organism>
<feature type="compositionally biased region" description="Basic residues" evidence="1">
    <location>
        <begin position="255"/>
        <end position="264"/>
    </location>
</feature>
<accession>A0A7S3Q9K7</accession>
<evidence type="ECO:0000256" key="1">
    <source>
        <dbReference type="SAM" id="MobiDB-lite"/>
    </source>
</evidence>
<name>A0A7S3Q9K7_9STRA</name>
<dbReference type="EMBL" id="HBIO01019842">
    <property type="protein sequence ID" value="CAE0470409.1"/>
    <property type="molecule type" value="Transcribed_RNA"/>
</dbReference>
<protein>
    <submittedName>
        <fullName evidence="2">Uncharacterized protein</fullName>
    </submittedName>
</protein>
<dbReference type="AlphaFoldDB" id="A0A7S3Q9K7"/>
<evidence type="ECO:0000313" key="2">
    <source>
        <dbReference type="EMBL" id="CAE0470409.1"/>
    </source>
</evidence>
<reference evidence="2" key="1">
    <citation type="submission" date="2021-01" db="EMBL/GenBank/DDBJ databases">
        <authorList>
            <person name="Corre E."/>
            <person name="Pelletier E."/>
            <person name="Niang G."/>
            <person name="Scheremetjew M."/>
            <person name="Finn R."/>
            <person name="Kale V."/>
            <person name="Holt S."/>
            <person name="Cochrane G."/>
            <person name="Meng A."/>
            <person name="Brown T."/>
            <person name="Cohen L."/>
        </authorList>
    </citation>
    <scope>NUCLEOTIDE SEQUENCE</scope>
    <source>
        <strain evidence="2">MM31A-1</strain>
    </source>
</reference>
<feature type="region of interest" description="Disordered" evidence="1">
    <location>
        <begin position="175"/>
        <end position="281"/>
    </location>
</feature>
<gene>
    <name evidence="2" type="ORF">CDEB00056_LOCUS15262</name>
</gene>
<feature type="compositionally biased region" description="Basic and acidic residues" evidence="1">
    <location>
        <begin position="229"/>
        <end position="254"/>
    </location>
</feature>
<sequence>MYTQSLHVTSNRATNKMYSSYGNQRRNANILRFIPPGFKFPIDVQFPPRCLPVCERCKKNFKTREHCRGRDCHTDLAWCETYVCVSLDNTCTGDDGFLLDGPFVAKVVPPIAFNLKGELNPLTPICAPCKDKNYTRTYCRQNKNHRQLPWSTVYVIVSLKAGTLPVRTEKPSINKRIKSNSGDCIPVDSAVDDSASDLKRKNEKADDDATADNSNYGLDLEGEDEESDPQSKTDDGEEVNRKDIKEESGKESSSSKKKTKKRKSKDANTNDEKDGDEDEEDLEKLKAIEAVKLDDIPRSRTFLATVSSKLHRIEWVDIDPVLETQLPMLNENHPDNHVNDVYDMRNSNPMMHPSMSRNMGIESAGMGGMNEMGNMRGMNSMNRMRPQQGGGMSMGAMNPNGSNNVGMSAGNVPSSYLNEDPRAGMEPQMMGGQMSRLGAQDMMSQMQMRQMELRHMSQMNQMQMEGMGGAIPFETQSMPGRMSFGGGTGGTGFTSPQEMIQYEQAMRSSRDMAQAQMSFDRNRMMSAGMPFNSMGQSDFGSQMTMDRMGMSGGHDMMSRPGMSGGGSDMMGMSRTGAGVGLPGQDMMRNMGSGQDMMRTSAFERMSMQRGMGGQEMMGVRGGMNMGMSMGGQEMAPQSWRGMNDQSIGPIDSGAYGQVESDAQDRNKQGIEKEKEI</sequence>
<proteinExistence type="predicted"/>
<feature type="region of interest" description="Disordered" evidence="1">
    <location>
        <begin position="631"/>
        <end position="676"/>
    </location>
</feature>
<feature type="compositionally biased region" description="Basic and acidic residues" evidence="1">
    <location>
        <begin position="662"/>
        <end position="676"/>
    </location>
</feature>